<reference evidence="2" key="1">
    <citation type="journal article" date="2023" name="bioRxiv">
        <title>Improved chromosome-level genome assembly for marigold (Tagetes erecta).</title>
        <authorList>
            <person name="Jiang F."/>
            <person name="Yuan L."/>
            <person name="Wang S."/>
            <person name="Wang H."/>
            <person name="Xu D."/>
            <person name="Wang A."/>
            <person name="Fan W."/>
        </authorList>
    </citation>
    <scope>NUCLEOTIDE SEQUENCE</scope>
    <source>
        <strain evidence="2">WSJ</strain>
        <tissue evidence="2">Leaf</tissue>
    </source>
</reference>
<dbReference type="PANTHER" id="PTHR31286:SF180">
    <property type="entry name" value="OS10G0362600 PROTEIN"/>
    <property type="match status" value="1"/>
</dbReference>
<evidence type="ECO:0000313" key="2">
    <source>
        <dbReference type="EMBL" id="KAK1405951.1"/>
    </source>
</evidence>
<dbReference type="InterPro" id="IPR040256">
    <property type="entry name" value="At4g02000-like"/>
</dbReference>
<dbReference type="PANTHER" id="PTHR31286">
    <property type="entry name" value="GLYCINE-RICH CELL WALL STRUCTURAL PROTEIN 1.8-LIKE"/>
    <property type="match status" value="1"/>
</dbReference>
<feature type="compositionally biased region" description="Pro residues" evidence="1">
    <location>
        <begin position="8"/>
        <end position="18"/>
    </location>
</feature>
<protein>
    <recommendedName>
        <fullName evidence="4">DUF4283 domain-containing protein</fullName>
    </recommendedName>
</protein>
<evidence type="ECO:0008006" key="4">
    <source>
        <dbReference type="Google" id="ProtNLM"/>
    </source>
</evidence>
<sequence length="260" mass="28456">MAALAAPPSAPGDPPAPKPSFASILAGTSSSSPAVTKAPVKPILPDILLLNNPLLSMVLPFSPIEISKASASFNTTLIAKRSPNFNPKYEYPITAAWVRADQRTLELTHPMYALVCMEVDISQPLPSKVWIGTGKDEGFYQKMVFEGKLAFCHHCNLQGHSPTECRKALAKKTKVPSFLMGIIIPNPFYLSVEPLPTVTTHTSITAKALSSFRETSPLSLLRLENRNKDLLFPTYRTSSLSLPYCFRLANLRSRKSSEKG</sequence>
<comment type="caution">
    <text evidence="2">The sequence shown here is derived from an EMBL/GenBank/DDBJ whole genome shotgun (WGS) entry which is preliminary data.</text>
</comment>
<feature type="region of interest" description="Disordered" evidence="1">
    <location>
        <begin position="1"/>
        <end position="23"/>
    </location>
</feature>
<name>A0AAD8JLS4_TARER</name>
<dbReference type="Proteomes" id="UP001229421">
    <property type="component" value="Unassembled WGS sequence"/>
</dbReference>
<evidence type="ECO:0000256" key="1">
    <source>
        <dbReference type="SAM" id="MobiDB-lite"/>
    </source>
</evidence>
<dbReference type="AlphaFoldDB" id="A0AAD8JLS4"/>
<accession>A0AAD8JLS4</accession>
<evidence type="ECO:0000313" key="3">
    <source>
        <dbReference type="Proteomes" id="UP001229421"/>
    </source>
</evidence>
<keyword evidence="3" id="KW-1185">Reference proteome</keyword>
<organism evidence="2 3">
    <name type="scientific">Tagetes erecta</name>
    <name type="common">African marigold</name>
    <dbReference type="NCBI Taxonomy" id="13708"/>
    <lineage>
        <taxon>Eukaryota</taxon>
        <taxon>Viridiplantae</taxon>
        <taxon>Streptophyta</taxon>
        <taxon>Embryophyta</taxon>
        <taxon>Tracheophyta</taxon>
        <taxon>Spermatophyta</taxon>
        <taxon>Magnoliopsida</taxon>
        <taxon>eudicotyledons</taxon>
        <taxon>Gunneridae</taxon>
        <taxon>Pentapetalae</taxon>
        <taxon>asterids</taxon>
        <taxon>campanulids</taxon>
        <taxon>Asterales</taxon>
        <taxon>Asteraceae</taxon>
        <taxon>Asteroideae</taxon>
        <taxon>Heliantheae alliance</taxon>
        <taxon>Tageteae</taxon>
        <taxon>Tagetes</taxon>
    </lineage>
</organism>
<gene>
    <name evidence="2" type="ORF">QVD17_42337</name>
</gene>
<dbReference type="EMBL" id="JAUHHV010000017">
    <property type="protein sequence ID" value="KAK1405951.1"/>
    <property type="molecule type" value="Genomic_DNA"/>
</dbReference>
<proteinExistence type="predicted"/>